<feature type="region of interest" description="Disordered" evidence="1">
    <location>
        <begin position="582"/>
        <end position="619"/>
    </location>
</feature>
<evidence type="ECO:0000256" key="2">
    <source>
        <dbReference type="SAM" id="SignalP"/>
    </source>
</evidence>
<feature type="compositionally biased region" description="Basic and acidic residues" evidence="1">
    <location>
        <begin position="1137"/>
        <end position="1147"/>
    </location>
</feature>
<dbReference type="PANTHER" id="PTHR47181">
    <property type="entry name" value="BRCA1 C TERMINUS DOMAIN CONTAINING PROTEIN, EXPRESSED"/>
    <property type="match status" value="1"/>
</dbReference>
<evidence type="ECO:0000313" key="4">
    <source>
        <dbReference type="EMBL" id="KAJ4955010.1"/>
    </source>
</evidence>
<feature type="region of interest" description="Disordered" evidence="1">
    <location>
        <begin position="358"/>
        <end position="393"/>
    </location>
</feature>
<dbReference type="Gene3D" id="3.40.50.10190">
    <property type="entry name" value="BRCT domain"/>
    <property type="match status" value="4"/>
</dbReference>
<feature type="compositionally biased region" description="Basic and acidic residues" evidence="1">
    <location>
        <begin position="843"/>
        <end position="865"/>
    </location>
</feature>
<accession>A0A9Q0JY97</accession>
<comment type="caution">
    <text evidence="4">The sequence shown here is derived from an EMBL/GenBank/DDBJ whole genome shotgun (WGS) entry which is preliminary data.</text>
</comment>
<feature type="compositionally biased region" description="Polar residues" evidence="1">
    <location>
        <begin position="596"/>
        <end position="605"/>
    </location>
</feature>
<organism evidence="4 5">
    <name type="scientific">Protea cynaroides</name>
    <dbReference type="NCBI Taxonomy" id="273540"/>
    <lineage>
        <taxon>Eukaryota</taxon>
        <taxon>Viridiplantae</taxon>
        <taxon>Streptophyta</taxon>
        <taxon>Embryophyta</taxon>
        <taxon>Tracheophyta</taxon>
        <taxon>Spermatophyta</taxon>
        <taxon>Magnoliopsida</taxon>
        <taxon>Proteales</taxon>
        <taxon>Proteaceae</taxon>
        <taxon>Protea</taxon>
    </lineage>
</organism>
<dbReference type="PANTHER" id="PTHR47181:SF2">
    <property type="entry name" value="BRCA1 C TERMINUS DOMAIN CONTAINING PROTEIN, EXPRESSED"/>
    <property type="match status" value="1"/>
</dbReference>
<feature type="chain" id="PRO_5040174270" description="BRCT domain-containing protein" evidence="2">
    <location>
        <begin position="22"/>
        <end position="1583"/>
    </location>
</feature>
<feature type="signal peptide" evidence="2">
    <location>
        <begin position="1"/>
        <end position="21"/>
    </location>
</feature>
<feature type="domain" description="BRCT" evidence="3">
    <location>
        <begin position="103"/>
        <end position="187"/>
    </location>
</feature>
<evidence type="ECO:0000256" key="1">
    <source>
        <dbReference type="SAM" id="MobiDB-lite"/>
    </source>
</evidence>
<dbReference type="Pfam" id="PF12738">
    <property type="entry name" value="PTCB-BRCT"/>
    <property type="match status" value="1"/>
</dbReference>
<feature type="compositionally biased region" description="Polar residues" evidence="1">
    <location>
        <begin position="817"/>
        <end position="835"/>
    </location>
</feature>
<feature type="region of interest" description="Disordered" evidence="1">
    <location>
        <begin position="1286"/>
        <end position="1305"/>
    </location>
</feature>
<keyword evidence="5" id="KW-1185">Reference proteome</keyword>
<dbReference type="CDD" id="cd17738">
    <property type="entry name" value="BRCT_TopBP1_rpt7"/>
    <property type="match status" value="1"/>
</dbReference>
<dbReference type="InterPro" id="IPR044254">
    <property type="entry name" value="At4g02110-like"/>
</dbReference>
<feature type="region of interest" description="Disordered" evidence="1">
    <location>
        <begin position="1074"/>
        <end position="1114"/>
    </location>
</feature>
<evidence type="ECO:0000313" key="5">
    <source>
        <dbReference type="Proteomes" id="UP001141806"/>
    </source>
</evidence>
<dbReference type="InterPro" id="IPR001357">
    <property type="entry name" value="BRCT_dom"/>
</dbReference>
<proteinExistence type="predicted"/>
<evidence type="ECO:0000259" key="3">
    <source>
        <dbReference type="PROSITE" id="PS50172"/>
    </source>
</evidence>
<dbReference type="OrthoDB" id="1935339at2759"/>
<feature type="domain" description="BRCT" evidence="3">
    <location>
        <begin position="1334"/>
        <end position="1416"/>
    </location>
</feature>
<dbReference type="SMART" id="SM00292">
    <property type="entry name" value="BRCT"/>
    <property type="match status" value="4"/>
</dbReference>
<feature type="region of interest" description="Disordered" evidence="1">
    <location>
        <begin position="815"/>
        <end position="885"/>
    </location>
</feature>
<feature type="region of interest" description="Disordered" evidence="1">
    <location>
        <begin position="1137"/>
        <end position="1200"/>
    </location>
</feature>
<feature type="compositionally biased region" description="Polar residues" evidence="1">
    <location>
        <begin position="866"/>
        <end position="875"/>
    </location>
</feature>
<dbReference type="Pfam" id="PF00533">
    <property type="entry name" value="BRCT"/>
    <property type="match status" value="1"/>
</dbReference>
<feature type="compositionally biased region" description="Basic and acidic residues" evidence="1">
    <location>
        <begin position="582"/>
        <end position="595"/>
    </location>
</feature>
<feature type="compositionally biased region" description="Polar residues" evidence="1">
    <location>
        <begin position="1155"/>
        <end position="1164"/>
    </location>
</feature>
<protein>
    <recommendedName>
        <fullName evidence="3">BRCT domain-containing protein</fullName>
    </recommendedName>
</protein>
<dbReference type="PROSITE" id="PS50172">
    <property type="entry name" value="BRCT"/>
    <property type="match status" value="2"/>
</dbReference>
<feature type="compositionally biased region" description="Acidic residues" evidence="1">
    <location>
        <begin position="984"/>
        <end position="996"/>
    </location>
</feature>
<dbReference type="SUPFAM" id="SSF52113">
    <property type="entry name" value="BRCT domain"/>
    <property type="match status" value="3"/>
</dbReference>
<keyword evidence="2" id="KW-0732">Signal</keyword>
<reference evidence="4" key="1">
    <citation type="journal article" date="2023" name="Plant J.">
        <title>The genome of the king protea, Protea cynaroides.</title>
        <authorList>
            <person name="Chang J."/>
            <person name="Duong T.A."/>
            <person name="Schoeman C."/>
            <person name="Ma X."/>
            <person name="Roodt D."/>
            <person name="Barker N."/>
            <person name="Li Z."/>
            <person name="Van de Peer Y."/>
            <person name="Mizrachi E."/>
        </authorList>
    </citation>
    <scope>NUCLEOTIDE SEQUENCE</scope>
    <source>
        <tissue evidence="4">Young leaves</tissue>
    </source>
</reference>
<dbReference type="Proteomes" id="UP001141806">
    <property type="component" value="Unassembled WGS sequence"/>
</dbReference>
<dbReference type="EMBL" id="JAMYWD010000011">
    <property type="protein sequence ID" value="KAJ4955010.1"/>
    <property type="molecule type" value="Genomic_DNA"/>
</dbReference>
<dbReference type="InterPro" id="IPR036420">
    <property type="entry name" value="BRCT_dom_sf"/>
</dbReference>
<feature type="region of interest" description="Disordered" evidence="1">
    <location>
        <begin position="976"/>
        <end position="996"/>
    </location>
</feature>
<gene>
    <name evidence="4" type="ORF">NE237_011793</name>
</gene>
<name>A0A9Q0JY97_9MAGN</name>
<sequence>MANMFIGVRFVLMGFNPVLEAEIRSKLVNGGGVDVGEYALSCTHVIVDNIIYDDPICVAARSDGKTLVTGLWVEHSFYIGMPADASSILYRPVKDLNGIPGAKSLYLCLTGYQRQDREDIMKMVGMMGAQFSKPLVANKVTHLICYKFEGEKYELAKKTKKIKLVNHRWLEDCLRGWEILPEDDYDKSSGYELEMMEAEAMDSDEETKDYSNKQCEGTNATGSPFGLINGTLRGSKSPMPTREVLEICQKNVLPKGLSKTAENIIANNKLLITPGKATISDKSPYFHDVNKSGLEDFGCHGNGASYGDAVGGGTSIPFDNTSNLAKECNESTYSSRIAVSPHSDAAKLTTISYSRKTRRRSSVSVAAEPSGHTHGFLRGLEGKKANEKPGTSSLTVEQAKDYIDSDCGDLYHQGGQTGILPQKRKLAVSSNGIRSPNEGIHDSKAFASVSPSGGTLEGLEFESMMIGAPSMRTGPPSMRTGPTLNDNKHHSNAIACVNSIEDQQNGPSMLNSSSSNQKLLKCGLLDLNTLTFYSTESSNLRAAGLPQENTSETSMGALKSFNPASEPDIGDVEVSRTAALPADKKIEPQRQHQDVKVSSPNIKTSASEKSKSPMSLGMRKGMNDRLVTKKMVGQKSLGSRLGLSTAESNKLKCSFGFDNTATPNGAAVCPIMGVVEAEDEQTVVEKHDICWPTSAADVIIGKEKKREKTTSVDDETEVPVDVDGDEVEKQITEKGLEFESMMIGAPPMRTGPTLYDNKHHSNAIACLNSIEDQRNDSSMLNSSSSNQKLFKCGLPDLNTSIFYSTESSNMRAAALPQENTSKTSMGDFKSFNSASEPDIGDVEVSRTADLPADKKIEPQRQHQDVKVSSPNIKNSGSEKSESPISLGMCKVVNDGSVTKKMVDQKSLGSGLGLSTAESNKLKCSFSFDKTATPNGAAVCPIMGIVGAEDEQAVVEKHNICWPTSAADVIIGKENKKEKTTSVNDETEVPEDEDGDELEKQFSEKSEMVKATSCADELVDKQPKQVQQLKNRRKDDTLTMDADRVAAQDGKGVDEQESAVREKKTGMCESTFIADADGENTTNGGKHPSRKTRKAVSTVAGIKTSRKGKKENELRESEIGAELDKAFDNKTGMHESTFKEEMANEEKHSPKKISRKTLSSRNEVQTCDKAKDTEEICEGQEGSKPKKSFSAKMTERGKSNLQANMVKKDITQGERHPKTNRKAISIVNEIETPDEGKSREEVEKNISIQKTEVPKVKRKACPTGKTLAEIKRKKSMDAEKENKPIGNEVSSVTLSKHGKTSEAPIRSNQMIGETDLNKFQAGGNCNIVKTEPVWFILSGHHLQRKEFQHVIRNLKGRLCRDSHHWSYQATHFIVPDPVRRTEKFFAATASGRWILRTDYLTASNQAGKFLQEEPYEWYRSGLSEDGTINLEAPRKWRLLKERTGHGAFYGIRVIIYGECIAPPLDTLKRVLKAGDGTILATSPPYTRFLKSGVDFAIVSPGIPRADSWVQEFLRHEIPCVLADYIVEYVCKSGYSLDKHVLYNTHAWSEKSFANMLSRSEEIIEASIPSDSTDILNCPKSTGVS</sequence>